<evidence type="ECO:0000313" key="7">
    <source>
        <dbReference type="Proteomes" id="UP000027982"/>
    </source>
</evidence>
<sequence length="305" mass="34097">MITLQNVSRWYGQVIGLNDVNCTIGPGLTALLGQNGAGKSTLMRLVTGQIKPTTGELKVFGMEPFANPEVYRRLGYCPEIDNFYEHYSGRDFVRFLARLDGMSASEAKIRTEEVIAMVGMSDRANRKIQGYSKGMRQRIKLAQAMLHNPDIILLDEPLNGLDPVGRREFIDVLGGLAAGGKCIVVSSHILFEVEQMTRSILLLHRGRLLATGDLRDIRDLIDKHPHKIRIETDNPRRAAELLAPLPNVVSMSFDRKGDALQLEVRDPNSFYDSLSGIVLEKQLEIRSFSSPDNNLESVFKYLVEA</sequence>
<evidence type="ECO:0000256" key="4">
    <source>
        <dbReference type="ARBA" id="ARBA00022840"/>
    </source>
</evidence>
<name>A0A068NVQ8_FIMGI</name>
<dbReference type="SMART" id="SM00382">
    <property type="entry name" value="AAA"/>
    <property type="match status" value="1"/>
</dbReference>
<keyword evidence="7" id="KW-1185">Reference proteome</keyword>
<dbReference type="InterPro" id="IPR003439">
    <property type="entry name" value="ABC_transporter-like_ATP-bd"/>
</dbReference>
<dbReference type="KEGG" id="fgi:OP10G_2311"/>
<comment type="similarity">
    <text evidence="1">Belongs to the ABC transporter superfamily.</text>
</comment>
<evidence type="ECO:0000256" key="3">
    <source>
        <dbReference type="ARBA" id="ARBA00022741"/>
    </source>
</evidence>
<dbReference type="GO" id="GO:0005524">
    <property type="term" value="F:ATP binding"/>
    <property type="evidence" value="ECO:0007669"/>
    <property type="project" value="UniProtKB-KW"/>
</dbReference>
<dbReference type="PANTHER" id="PTHR43335">
    <property type="entry name" value="ABC TRANSPORTER, ATP-BINDING PROTEIN"/>
    <property type="match status" value="1"/>
</dbReference>
<protein>
    <submittedName>
        <fullName evidence="6">ABC transporter, ATP-binding protein NosF</fullName>
    </submittedName>
</protein>
<organism evidence="6 7">
    <name type="scientific">Fimbriimonas ginsengisoli Gsoil 348</name>
    <dbReference type="NCBI Taxonomy" id="661478"/>
    <lineage>
        <taxon>Bacteria</taxon>
        <taxon>Bacillati</taxon>
        <taxon>Armatimonadota</taxon>
        <taxon>Fimbriimonadia</taxon>
        <taxon>Fimbriimonadales</taxon>
        <taxon>Fimbriimonadaceae</taxon>
        <taxon>Fimbriimonas</taxon>
    </lineage>
</organism>
<dbReference type="STRING" id="661478.OP10G_2311"/>
<dbReference type="HOGENOM" id="CLU_000604_1_2_0"/>
<keyword evidence="4 6" id="KW-0067">ATP-binding</keyword>
<evidence type="ECO:0000256" key="2">
    <source>
        <dbReference type="ARBA" id="ARBA00022448"/>
    </source>
</evidence>
<gene>
    <name evidence="6" type="ORF">OP10G_2311</name>
</gene>
<dbReference type="GO" id="GO:0016887">
    <property type="term" value="F:ATP hydrolysis activity"/>
    <property type="evidence" value="ECO:0007669"/>
    <property type="project" value="InterPro"/>
</dbReference>
<dbReference type="Proteomes" id="UP000027982">
    <property type="component" value="Chromosome"/>
</dbReference>
<dbReference type="InterPro" id="IPR027417">
    <property type="entry name" value="P-loop_NTPase"/>
</dbReference>
<reference evidence="6 7" key="1">
    <citation type="journal article" date="2014" name="PLoS ONE">
        <title>The first complete genome sequence of the class fimbriimonadia in the phylum armatimonadetes.</title>
        <authorList>
            <person name="Hu Z.Y."/>
            <person name="Wang Y.Z."/>
            <person name="Im W.T."/>
            <person name="Wang S.Y."/>
            <person name="Zhao G.P."/>
            <person name="Zheng H.J."/>
            <person name="Quan Z.X."/>
        </authorList>
    </citation>
    <scope>NUCLEOTIDE SEQUENCE [LARGE SCALE GENOMIC DNA]</scope>
    <source>
        <strain evidence="6">Gsoil 348</strain>
    </source>
</reference>
<evidence type="ECO:0000313" key="6">
    <source>
        <dbReference type="EMBL" id="AIE85679.1"/>
    </source>
</evidence>
<dbReference type="OrthoDB" id="9781246at2"/>
<dbReference type="InterPro" id="IPR003593">
    <property type="entry name" value="AAA+_ATPase"/>
</dbReference>
<dbReference type="eggNOG" id="COG1131">
    <property type="taxonomic scope" value="Bacteria"/>
</dbReference>
<dbReference type="AlphaFoldDB" id="A0A068NVQ8"/>
<dbReference type="RefSeq" id="WP_025225758.1">
    <property type="nucleotide sequence ID" value="NZ_CP007139.1"/>
</dbReference>
<dbReference type="InterPro" id="IPR017871">
    <property type="entry name" value="ABC_transporter-like_CS"/>
</dbReference>
<evidence type="ECO:0000259" key="5">
    <source>
        <dbReference type="PROSITE" id="PS50893"/>
    </source>
</evidence>
<keyword evidence="3" id="KW-0547">Nucleotide-binding</keyword>
<proteinExistence type="inferred from homology"/>
<dbReference type="PROSITE" id="PS00211">
    <property type="entry name" value="ABC_TRANSPORTER_1"/>
    <property type="match status" value="1"/>
</dbReference>
<dbReference type="PANTHER" id="PTHR43335:SF11">
    <property type="entry name" value="ABC TRANSPORTER RELATED"/>
    <property type="match status" value="1"/>
</dbReference>
<accession>A0A068NVQ8</accession>
<dbReference type="PROSITE" id="PS50893">
    <property type="entry name" value="ABC_TRANSPORTER_2"/>
    <property type="match status" value="1"/>
</dbReference>
<dbReference type="Gene3D" id="3.40.50.300">
    <property type="entry name" value="P-loop containing nucleotide triphosphate hydrolases"/>
    <property type="match status" value="1"/>
</dbReference>
<feature type="domain" description="ABC transporter" evidence="5">
    <location>
        <begin position="2"/>
        <end position="230"/>
    </location>
</feature>
<dbReference type="Pfam" id="PF00005">
    <property type="entry name" value="ABC_tran"/>
    <property type="match status" value="1"/>
</dbReference>
<keyword evidence="2" id="KW-0813">Transport</keyword>
<evidence type="ECO:0000256" key="1">
    <source>
        <dbReference type="ARBA" id="ARBA00005417"/>
    </source>
</evidence>
<dbReference type="SUPFAM" id="SSF52540">
    <property type="entry name" value="P-loop containing nucleoside triphosphate hydrolases"/>
    <property type="match status" value="1"/>
</dbReference>
<dbReference type="EMBL" id="CP007139">
    <property type="protein sequence ID" value="AIE85679.1"/>
    <property type="molecule type" value="Genomic_DNA"/>
</dbReference>